<evidence type="ECO:0000313" key="3">
    <source>
        <dbReference type="Proteomes" id="UP000054166"/>
    </source>
</evidence>
<dbReference type="Proteomes" id="UP000054166">
    <property type="component" value="Unassembled WGS sequence"/>
</dbReference>
<dbReference type="AlphaFoldDB" id="A0A0C3EVP9"/>
<proteinExistence type="predicted"/>
<gene>
    <name evidence="2" type="ORF">PILCRDRAFT_748136</name>
</gene>
<reference evidence="3" key="2">
    <citation type="submission" date="2015-01" db="EMBL/GenBank/DDBJ databases">
        <title>Evolutionary Origins and Diversification of the Mycorrhizal Mutualists.</title>
        <authorList>
            <consortium name="DOE Joint Genome Institute"/>
            <consortium name="Mycorrhizal Genomics Consortium"/>
            <person name="Kohler A."/>
            <person name="Kuo A."/>
            <person name="Nagy L.G."/>
            <person name="Floudas D."/>
            <person name="Copeland A."/>
            <person name="Barry K.W."/>
            <person name="Cichocki N."/>
            <person name="Veneault-Fourrey C."/>
            <person name="LaButti K."/>
            <person name="Lindquist E.A."/>
            <person name="Lipzen A."/>
            <person name="Lundell T."/>
            <person name="Morin E."/>
            <person name="Murat C."/>
            <person name="Riley R."/>
            <person name="Ohm R."/>
            <person name="Sun H."/>
            <person name="Tunlid A."/>
            <person name="Henrissat B."/>
            <person name="Grigoriev I.V."/>
            <person name="Hibbett D.S."/>
            <person name="Martin F."/>
        </authorList>
    </citation>
    <scope>NUCLEOTIDE SEQUENCE [LARGE SCALE GENOMIC DNA]</scope>
    <source>
        <strain evidence="3">F 1598</strain>
    </source>
</reference>
<dbReference type="HOGENOM" id="CLU_2723105_0_0_1"/>
<keyword evidence="1" id="KW-1133">Transmembrane helix</keyword>
<keyword evidence="1" id="KW-0812">Transmembrane</keyword>
<keyword evidence="1" id="KW-0472">Membrane</keyword>
<dbReference type="InParanoid" id="A0A0C3EVP9"/>
<keyword evidence="3" id="KW-1185">Reference proteome</keyword>
<evidence type="ECO:0000313" key="2">
    <source>
        <dbReference type="EMBL" id="KIM71901.1"/>
    </source>
</evidence>
<reference evidence="2 3" key="1">
    <citation type="submission" date="2014-04" db="EMBL/GenBank/DDBJ databases">
        <authorList>
            <consortium name="DOE Joint Genome Institute"/>
            <person name="Kuo A."/>
            <person name="Tarkka M."/>
            <person name="Buscot F."/>
            <person name="Kohler A."/>
            <person name="Nagy L.G."/>
            <person name="Floudas D."/>
            <person name="Copeland A."/>
            <person name="Barry K.W."/>
            <person name="Cichocki N."/>
            <person name="Veneault-Fourrey C."/>
            <person name="LaButti K."/>
            <person name="Lindquist E.A."/>
            <person name="Lipzen A."/>
            <person name="Lundell T."/>
            <person name="Morin E."/>
            <person name="Murat C."/>
            <person name="Sun H."/>
            <person name="Tunlid A."/>
            <person name="Henrissat B."/>
            <person name="Grigoriev I.V."/>
            <person name="Hibbett D.S."/>
            <person name="Martin F."/>
            <person name="Nordberg H.P."/>
            <person name="Cantor M.N."/>
            <person name="Hua S.X."/>
        </authorList>
    </citation>
    <scope>NUCLEOTIDE SEQUENCE [LARGE SCALE GENOMIC DNA]</scope>
    <source>
        <strain evidence="2 3">F 1598</strain>
    </source>
</reference>
<name>A0A0C3EVP9_PILCF</name>
<dbReference type="EMBL" id="KN833190">
    <property type="protein sequence ID" value="KIM71901.1"/>
    <property type="molecule type" value="Genomic_DNA"/>
</dbReference>
<protein>
    <submittedName>
        <fullName evidence="2">Uncharacterized protein</fullName>
    </submittedName>
</protein>
<organism evidence="2 3">
    <name type="scientific">Piloderma croceum (strain F 1598)</name>
    <dbReference type="NCBI Taxonomy" id="765440"/>
    <lineage>
        <taxon>Eukaryota</taxon>
        <taxon>Fungi</taxon>
        <taxon>Dikarya</taxon>
        <taxon>Basidiomycota</taxon>
        <taxon>Agaricomycotina</taxon>
        <taxon>Agaricomycetes</taxon>
        <taxon>Agaricomycetidae</taxon>
        <taxon>Atheliales</taxon>
        <taxon>Atheliaceae</taxon>
        <taxon>Piloderma</taxon>
    </lineage>
</organism>
<evidence type="ECO:0000256" key="1">
    <source>
        <dbReference type="SAM" id="Phobius"/>
    </source>
</evidence>
<feature type="transmembrane region" description="Helical" evidence="1">
    <location>
        <begin position="12"/>
        <end position="30"/>
    </location>
</feature>
<accession>A0A0C3EVP9</accession>
<sequence>MPGLSSVSQSCVGPIFVAFLIHSTELFLLLGQRYSHINMIFFTLACADKPCRYSVVVLTSVTLICTSQQTLR</sequence>